<evidence type="ECO:0000313" key="2">
    <source>
        <dbReference type="Proteomes" id="UP000034531"/>
    </source>
</evidence>
<name>A0A0G0TRI5_9BACT</name>
<evidence type="ECO:0000313" key="1">
    <source>
        <dbReference type="EMBL" id="KKR49655.1"/>
    </source>
</evidence>
<organism evidence="1 2">
    <name type="scientific">Candidatus Curtissbacteria bacterium GW2011_GWA1_40_16</name>
    <dbReference type="NCBI Taxonomy" id="1618405"/>
    <lineage>
        <taxon>Bacteria</taxon>
        <taxon>Candidatus Curtissiibacteriota</taxon>
    </lineage>
</organism>
<comment type="caution">
    <text evidence="1">The sequence shown here is derived from an EMBL/GenBank/DDBJ whole genome shotgun (WGS) entry which is preliminary data.</text>
</comment>
<dbReference type="EMBL" id="LBYI01000022">
    <property type="protein sequence ID" value="KKR49655.1"/>
    <property type="molecule type" value="Genomic_DNA"/>
</dbReference>
<protein>
    <submittedName>
        <fullName evidence="1">Uncharacterized protein</fullName>
    </submittedName>
</protein>
<feature type="non-terminal residue" evidence="1">
    <location>
        <position position="35"/>
    </location>
</feature>
<dbReference type="Proteomes" id="UP000034531">
    <property type="component" value="Unassembled WGS sequence"/>
</dbReference>
<proteinExistence type="predicted"/>
<reference evidence="1 2" key="1">
    <citation type="journal article" date="2015" name="Nature">
        <title>rRNA introns, odd ribosomes, and small enigmatic genomes across a large radiation of phyla.</title>
        <authorList>
            <person name="Brown C.T."/>
            <person name="Hug L.A."/>
            <person name="Thomas B.C."/>
            <person name="Sharon I."/>
            <person name="Castelle C.J."/>
            <person name="Singh A."/>
            <person name="Wilkins M.J."/>
            <person name="Williams K.H."/>
            <person name="Banfield J.F."/>
        </authorList>
    </citation>
    <scope>NUCLEOTIDE SEQUENCE [LARGE SCALE GENOMIC DNA]</scope>
</reference>
<gene>
    <name evidence="1" type="ORF">UT84_C0022G0018</name>
</gene>
<sequence>MTKGKFKPVDPHPNFPEIEEEVLTYWQKERIFEKS</sequence>
<dbReference type="AlphaFoldDB" id="A0A0G0TRI5"/>
<accession>A0A0G0TRI5</accession>